<evidence type="ECO:0000256" key="2">
    <source>
        <dbReference type="SAM" id="Phobius"/>
    </source>
</evidence>
<feature type="domain" description="Leucine rich repeat variant" evidence="3">
    <location>
        <begin position="5"/>
        <end position="63"/>
    </location>
</feature>
<accession>A0A5F2ESF1</accession>
<dbReference type="RefSeq" id="WP_108577394.1">
    <property type="nucleotide sequence ID" value="NZ_CP026952.1"/>
</dbReference>
<dbReference type="EMBL" id="CP026952">
    <property type="protein sequence ID" value="AWB91748.1"/>
    <property type="molecule type" value="Genomic_DNA"/>
</dbReference>
<keyword evidence="5" id="KW-1185">Reference proteome</keyword>
<feature type="compositionally biased region" description="Polar residues" evidence="1">
    <location>
        <begin position="127"/>
        <end position="149"/>
    </location>
</feature>
<feature type="compositionally biased region" description="Low complexity" evidence="1">
    <location>
        <begin position="244"/>
        <end position="257"/>
    </location>
</feature>
<dbReference type="OrthoDB" id="5179995at2"/>
<organism evidence="4 5">
    <name type="scientific">Aeromicrobium chenweiae</name>
    <dbReference type="NCBI Taxonomy" id="2079793"/>
    <lineage>
        <taxon>Bacteria</taxon>
        <taxon>Bacillati</taxon>
        <taxon>Actinomycetota</taxon>
        <taxon>Actinomycetes</taxon>
        <taxon>Propionibacteriales</taxon>
        <taxon>Nocardioidaceae</taxon>
        <taxon>Aeromicrobium</taxon>
    </lineage>
</organism>
<dbReference type="Proteomes" id="UP000244384">
    <property type="component" value="Chromosome"/>
</dbReference>
<keyword evidence="2" id="KW-0812">Transmembrane</keyword>
<keyword evidence="2" id="KW-1133">Transmembrane helix</keyword>
<feature type="region of interest" description="Disordered" evidence="1">
    <location>
        <begin position="66"/>
        <end position="184"/>
    </location>
</feature>
<keyword evidence="2" id="KW-0472">Membrane</keyword>
<proteinExistence type="predicted"/>
<feature type="compositionally biased region" description="Low complexity" evidence="1">
    <location>
        <begin position="66"/>
        <end position="95"/>
    </location>
</feature>
<sequence>MASEDLVREAQDPSTTPARLAELAQADRALWPAIAVHPQAYPGLLEWLGQQGDATVSAVLALRSSSSAATPTPTEVIPSVQPSAQQPSAEQPTSPVAEPVVPSQPTSPVAEPVVPSQPAEQAYQPAEPTQSFQPAEPTQSYQPTQTWQPAQPGAVYAAPNDGSYGSVPPGGAAPLASQDGDGNDGSKKKFWLLAGMVAVVILLIGGAAFGATKVFGGDDDDDKDEASSSQTKDADETPEPEPTEVPTADAPTATVPTFGSDSGSSDPFCTRFKDLQQETLDSMGSTSGGGTDLNKLTDSLSKLAVSYAELEDVAPSQVKSEVAVMADYFDTFKDPTKVDPSKINGKITEFTEAAQKVSQYYYQSCV</sequence>
<protein>
    <recommendedName>
        <fullName evidence="3">Leucine rich repeat variant domain-containing protein</fullName>
    </recommendedName>
</protein>
<dbReference type="Pfam" id="PF25591">
    <property type="entry name" value="LRV_2"/>
    <property type="match status" value="1"/>
</dbReference>
<dbReference type="KEGG" id="aez:C3E78_05740"/>
<evidence type="ECO:0000259" key="3">
    <source>
        <dbReference type="Pfam" id="PF25591"/>
    </source>
</evidence>
<feature type="transmembrane region" description="Helical" evidence="2">
    <location>
        <begin position="190"/>
        <end position="211"/>
    </location>
</feature>
<name>A0A2S0WK76_9ACTN</name>
<accession>A0A2S0WK76</accession>
<dbReference type="AlphaFoldDB" id="A0A2S0WK76"/>
<evidence type="ECO:0000256" key="1">
    <source>
        <dbReference type="SAM" id="MobiDB-lite"/>
    </source>
</evidence>
<dbReference type="InterPro" id="IPR057893">
    <property type="entry name" value="LRV_2"/>
</dbReference>
<feature type="region of interest" description="Disordered" evidence="1">
    <location>
        <begin position="218"/>
        <end position="266"/>
    </location>
</feature>
<evidence type="ECO:0000313" key="5">
    <source>
        <dbReference type="Proteomes" id="UP000244384"/>
    </source>
</evidence>
<gene>
    <name evidence="4" type="ORF">C3E78_05740</name>
</gene>
<reference evidence="5" key="1">
    <citation type="submission" date="2018-01" db="EMBL/GenBank/DDBJ databases">
        <authorList>
            <person name="Li J."/>
        </authorList>
    </citation>
    <scope>NUCLEOTIDE SEQUENCE [LARGE SCALE GENOMIC DNA]</scope>
    <source>
        <strain evidence="5">592</strain>
    </source>
</reference>
<evidence type="ECO:0000313" key="4">
    <source>
        <dbReference type="EMBL" id="AWB91748.1"/>
    </source>
</evidence>